<feature type="signal peptide" evidence="1">
    <location>
        <begin position="1"/>
        <end position="21"/>
    </location>
</feature>
<accession>A0A501XIL7</accession>
<evidence type="ECO:0008006" key="4">
    <source>
        <dbReference type="Google" id="ProtNLM"/>
    </source>
</evidence>
<reference evidence="2 3" key="1">
    <citation type="submission" date="2019-06" db="EMBL/GenBank/DDBJ databases">
        <authorList>
            <person name="Lee I."/>
            <person name="Jang G.I."/>
            <person name="Hwang C.Y."/>
        </authorList>
    </citation>
    <scope>NUCLEOTIDE SEQUENCE [LARGE SCALE GENOMIC DNA]</scope>
    <source>
        <strain evidence="2 3">PAMC 28131</strain>
    </source>
</reference>
<comment type="caution">
    <text evidence="2">The sequence shown here is derived from an EMBL/GenBank/DDBJ whole genome shotgun (WGS) entry which is preliminary data.</text>
</comment>
<gene>
    <name evidence="2" type="ORF">FJQ54_10920</name>
</gene>
<dbReference type="OrthoDB" id="9971382at2"/>
<evidence type="ECO:0000313" key="3">
    <source>
        <dbReference type="Proteomes" id="UP000319897"/>
    </source>
</evidence>
<keyword evidence="1" id="KW-0732">Signal</keyword>
<dbReference type="RefSeq" id="WP_140928444.1">
    <property type="nucleotide sequence ID" value="NZ_VFSU01000026.1"/>
</dbReference>
<organism evidence="2 3">
    <name type="scientific">Sandaracinobacter neustonicus</name>
    <dbReference type="NCBI Taxonomy" id="1715348"/>
    <lineage>
        <taxon>Bacteria</taxon>
        <taxon>Pseudomonadati</taxon>
        <taxon>Pseudomonadota</taxon>
        <taxon>Alphaproteobacteria</taxon>
        <taxon>Sphingomonadales</taxon>
        <taxon>Sphingosinicellaceae</taxon>
        <taxon>Sandaracinobacter</taxon>
    </lineage>
</organism>
<sequence>MTRKFLLALAGLSALQSPVLAAEDNLLDVTCGQYLTALSVAAPKAGASKAEQQLAAQAQDDIAQGLMWIHGYLSGRDAAAGKPAPMLTRSWLTAQITPLAKACRERSPDGSMQLLDIVKAGL</sequence>
<protein>
    <recommendedName>
        <fullName evidence="4">HdeA/HdeB family protein</fullName>
    </recommendedName>
</protein>
<dbReference type="EMBL" id="VFSU01000026">
    <property type="protein sequence ID" value="TPE60508.1"/>
    <property type="molecule type" value="Genomic_DNA"/>
</dbReference>
<evidence type="ECO:0000256" key="1">
    <source>
        <dbReference type="SAM" id="SignalP"/>
    </source>
</evidence>
<keyword evidence="3" id="KW-1185">Reference proteome</keyword>
<evidence type="ECO:0000313" key="2">
    <source>
        <dbReference type="EMBL" id="TPE60508.1"/>
    </source>
</evidence>
<dbReference type="Proteomes" id="UP000319897">
    <property type="component" value="Unassembled WGS sequence"/>
</dbReference>
<feature type="chain" id="PRO_5021359584" description="HdeA/HdeB family protein" evidence="1">
    <location>
        <begin position="22"/>
        <end position="122"/>
    </location>
</feature>
<proteinExistence type="predicted"/>
<name>A0A501XIL7_9SPHN</name>
<dbReference type="AlphaFoldDB" id="A0A501XIL7"/>